<dbReference type="RefSeq" id="WP_111376703.1">
    <property type="nucleotide sequence ID" value="NZ_CP043612.1"/>
</dbReference>
<accession>A0A521EYU4</accession>
<sequence>MVGEIGVIYTPEVIRYLDDLVITLYKEDYFGFIESAEEYVSNIYNAVSERIKKFPQKKTPHSLQYLGANYIFYKTNSRTTWYIFFEKSNQNYLITGILNNYNEEAKEL</sequence>
<dbReference type="Proteomes" id="UP000319267">
    <property type="component" value="Unassembled WGS sequence"/>
</dbReference>
<dbReference type="EMBL" id="FXTQ01000005">
    <property type="protein sequence ID" value="SMO89065.1"/>
    <property type="molecule type" value="Genomic_DNA"/>
</dbReference>
<keyword evidence="2" id="KW-1185">Reference proteome</keyword>
<gene>
    <name evidence="1" type="ORF">SAMN06265220_105294</name>
</gene>
<proteinExistence type="predicted"/>
<evidence type="ECO:0008006" key="3">
    <source>
        <dbReference type="Google" id="ProtNLM"/>
    </source>
</evidence>
<reference evidence="1 2" key="1">
    <citation type="submission" date="2017-05" db="EMBL/GenBank/DDBJ databases">
        <authorList>
            <person name="Varghese N."/>
            <person name="Submissions S."/>
        </authorList>
    </citation>
    <scope>NUCLEOTIDE SEQUENCE [LARGE SCALE GENOMIC DNA]</scope>
    <source>
        <strain evidence="1 2">DSM 29982</strain>
    </source>
</reference>
<dbReference type="AlphaFoldDB" id="A0A521EYU4"/>
<name>A0A521EYU4_9FLAO</name>
<evidence type="ECO:0000313" key="2">
    <source>
        <dbReference type="Proteomes" id="UP000319267"/>
    </source>
</evidence>
<dbReference type="OrthoDB" id="771059at2"/>
<evidence type="ECO:0000313" key="1">
    <source>
        <dbReference type="EMBL" id="SMO89065.1"/>
    </source>
</evidence>
<organism evidence="1 2">
    <name type="scientific">Flavobacterium nitrogenifigens</name>
    <dbReference type="NCBI Taxonomy" id="1617283"/>
    <lineage>
        <taxon>Bacteria</taxon>
        <taxon>Pseudomonadati</taxon>
        <taxon>Bacteroidota</taxon>
        <taxon>Flavobacteriia</taxon>
        <taxon>Flavobacteriales</taxon>
        <taxon>Flavobacteriaceae</taxon>
        <taxon>Flavobacterium</taxon>
    </lineage>
</organism>
<protein>
    <recommendedName>
        <fullName evidence="3">ParE toxin of type II toxin-antitoxin system, parDE</fullName>
    </recommendedName>
</protein>